<accession>A0A7S0ZJC0</accession>
<dbReference type="Gene3D" id="3.30.40.10">
    <property type="entry name" value="Zinc/RING finger domain, C3HC4 (zinc finger)"/>
    <property type="match status" value="1"/>
</dbReference>
<evidence type="ECO:0000256" key="2">
    <source>
        <dbReference type="ARBA" id="ARBA00022771"/>
    </source>
</evidence>
<keyword evidence="3" id="KW-0862">Zinc</keyword>
<evidence type="ECO:0000313" key="6">
    <source>
        <dbReference type="EMBL" id="CAD8823072.1"/>
    </source>
</evidence>
<reference evidence="6" key="1">
    <citation type="submission" date="2021-01" db="EMBL/GenBank/DDBJ databases">
        <authorList>
            <person name="Corre E."/>
            <person name="Pelletier E."/>
            <person name="Niang G."/>
            <person name="Scheremetjew M."/>
            <person name="Finn R."/>
            <person name="Kale V."/>
            <person name="Holt S."/>
            <person name="Cochrane G."/>
            <person name="Meng A."/>
            <person name="Brown T."/>
            <person name="Cohen L."/>
        </authorList>
    </citation>
    <scope>NUCLEOTIDE SEQUENCE</scope>
    <source>
        <strain evidence="6">CCMP3278</strain>
    </source>
</reference>
<keyword evidence="4" id="KW-0472">Membrane</keyword>
<evidence type="ECO:0000256" key="3">
    <source>
        <dbReference type="ARBA" id="ARBA00022833"/>
    </source>
</evidence>
<dbReference type="PROSITE" id="PS51292">
    <property type="entry name" value="ZF_RING_CH"/>
    <property type="match status" value="1"/>
</dbReference>
<keyword evidence="4" id="KW-0812">Transmembrane</keyword>
<protein>
    <recommendedName>
        <fullName evidence="5">RING-CH-type domain-containing protein</fullName>
    </recommendedName>
</protein>
<dbReference type="GO" id="GO:0008270">
    <property type="term" value="F:zinc ion binding"/>
    <property type="evidence" value="ECO:0007669"/>
    <property type="project" value="UniProtKB-KW"/>
</dbReference>
<proteinExistence type="predicted"/>
<dbReference type="AlphaFoldDB" id="A0A7S0ZJC0"/>
<name>A0A7S0ZJC0_9RHOD</name>
<evidence type="ECO:0000256" key="4">
    <source>
        <dbReference type="SAM" id="Phobius"/>
    </source>
</evidence>
<dbReference type="InterPro" id="IPR011016">
    <property type="entry name" value="Znf_RING-CH"/>
</dbReference>
<keyword evidence="2" id="KW-0863">Zinc-finger</keyword>
<evidence type="ECO:0000259" key="5">
    <source>
        <dbReference type="PROSITE" id="PS51292"/>
    </source>
</evidence>
<evidence type="ECO:0000256" key="1">
    <source>
        <dbReference type="ARBA" id="ARBA00022723"/>
    </source>
</evidence>
<sequence length="264" mass="29015">MECINEIDEFEALCRICYGEEGNEECGEVLIRPCGCGTPVHSCCLEKWIHRKNEVLSERGMFSSLFQILESVASRCVLKNSALSNANACEVCCKQYDWDDNRRSLEDYQSGGCPLCGQTRMSFDWCTKWTVLSTLLFCFSVVSHVILFLSVMNGKNTSVKTEGYVAYALGLNLSQQILLGQTLLDLCSLLSATVILQNRARQNQHGSLDDNSGSSESGTAHWIQRLIPFQCGAATKQSLAECLVVVVALGIQLSLLSTAATSVQ</sequence>
<organism evidence="6">
    <name type="scientific">Timspurckia oligopyrenoides</name>
    <dbReference type="NCBI Taxonomy" id="708627"/>
    <lineage>
        <taxon>Eukaryota</taxon>
        <taxon>Rhodophyta</taxon>
        <taxon>Bangiophyceae</taxon>
        <taxon>Porphyridiales</taxon>
        <taxon>Porphyridiaceae</taxon>
        <taxon>Timspurckia</taxon>
    </lineage>
</organism>
<gene>
    <name evidence="6" type="ORF">TOLI1172_LOCUS7468</name>
</gene>
<keyword evidence="4" id="KW-1133">Transmembrane helix</keyword>
<dbReference type="Pfam" id="PF12906">
    <property type="entry name" value="RINGv"/>
    <property type="match status" value="1"/>
</dbReference>
<keyword evidence="1" id="KW-0479">Metal-binding</keyword>
<dbReference type="EMBL" id="HBFP01010400">
    <property type="protein sequence ID" value="CAD8823072.1"/>
    <property type="molecule type" value="Transcribed_RNA"/>
</dbReference>
<feature type="transmembrane region" description="Helical" evidence="4">
    <location>
        <begin position="129"/>
        <end position="152"/>
    </location>
</feature>
<dbReference type="InterPro" id="IPR013083">
    <property type="entry name" value="Znf_RING/FYVE/PHD"/>
</dbReference>
<dbReference type="SUPFAM" id="SSF57850">
    <property type="entry name" value="RING/U-box"/>
    <property type="match status" value="1"/>
</dbReference>
<feature type="domain" description="RING-CH-type" evidence="5">
    <location>
        <begin position="6"/>
        <end position="99"/>
    </location>
</feature>